<feature type="region of interest" description="Disordered" evidence="1">
    <location>
        <begin position="1"/>
        <end position="30"/>
    </location>
</feature>
<evidence type="ECO:0000313" key="3">
    <source>
        <dbReference type="Proteomes" id="UP001642483"/>
    </source>
</evidence>
<evidence type="ECO:0000313" key="2">
    <source>
        <dbReference type="EMBL" id="CAK8696241.1"/>
    </source>
</evidence>
<organism evidence="2 3">
    <name type="scientific">Clavelina lepadiformis</name>
    <name type="common">Light-bulb sea squirt</name>
    <name type="synonym">Ascidia lepadiformis</name>
    <dbReference type="NCBI Taxonomy" id="159417"/>
    <lineage>
        <taxon>Eukaryota</taxon>
        <taxon>Metazoa</taxon>
        <taxon>Chordata</taxon>
        <taxon>Tunicata</taxon>
        <taxon>Ascidiacea</taxon>
        <taxon>Aplousobranchia</taxon>
        <taxon>Clavelinidae</taxon>
        <taxon>Clavelina</taxon>
    </lineage>
</organism>
<gene>
    <name evidence="2" type="ORF">CVLEPA_LOCUS29412</name>
</gene>
<dbReference type="Proteomes" id="UP001642483">
    <property type="component" value="Unassembled WGS sequence"/>
</dbReference>
<keyword evidence="3" id="KW-1185">Reference proteome</keyword>
<sequence>MHEVPMCQKEKNDCQANKRKTNDKNAKTHRYSYRRQVNYIDHQELAALKRQLASLTAGTFRHLRQNDLKVVHAITYVKGVNCHHKIHDGGDPSFNCIVERCSDELNNRCGDFSAYVEPTEPD</sequence>
<name>A0ABP0GZ60_CLALP</name>
<proteinExistence type="predicted"/>
<reference evidence="2 3" key="1">
    <citation type="submission" date="2024-02" db="EMBL/GenBank/DDBJ databases">
        <authorList>
            <person name="Daric V."/>
            <person name="Darras S."/>
        </authorList>
    </citation>
    <scope>NUCLEOTIDE SEQUENCE [LARGE SCALE GENOMIC DNA]</scope>
</reference>
<dbReference type="EMBL" id="CAWYQH010000152">
    <property type="protein sequence ID" value="CAK8696241.1"/>
    <property type="molecule type" value="Genomic_DNA"/>
</dbReference>
<protein>
    <submittedName>
        <fullName evidence="2">Uncharacterized protein</fullName>
    </submittedName>
</protein>
<evidence type="ECO:0000256" key="1">
    <source>
        <dbReference type="SAM" id="MobiDB-lite"/>
    </source>
</evidence>
<accession>A0ABP0GZ60</accession>
<comment type="caution">
    <text evidence="2">The sequence shown here is derived from an EMBL/GenBank/DDBJ whole genome shotgun (WGS) entry which is preliminary data.</text>
</comment>
<feature type="compositionally biased region" description="Basic and acidic residues" evidence="1">
    <location>
        <begin position="1"/>
        <end position="13"/>
    </location>
</feature>